<dbReference type="InterPro" id="IPR050239">
    <property type="entry name" value="Sigma-70_RNA_pol_init_factors"/>
</dbReference>
<keyword evidence="4 6" id="KW-0238">DNA-binding</keyword>
<dbReference type="Gene3D" id="1.10.601.10">
    <property type="entry name" value="RNA Polymerase Primary Sigma Factor"/>
    <property type="match status" value="2"/>
</dbReference>
<dbReference type="InterPro" id="IPR013324">
    <property type="entry name" value="RNA_pol_sigma_r3/r4-like"/>
</dbReference>
<evidence type="ECO:0000313" key="8">
    <source>
        <dbReference type="Proteomes" id="UP000199494"/>
    </source>
</evidence>
<dbReference type="GO" id="GO:0003677">
    <property type="term" value="F:DNA binding"/>
    <property type="evidence" value="ECO:0007669"/>
    <property type="project" value="UniProtKB-KW"/>
</dbReference>
<dbReference type="InterPro" id="IPR007630">
    <property type="entry name" value="RNA_pol_sigma70_r4"/>
</dbReference>
<dbReference type="GO" id="GO:0006352">
    <property type="term" value="P:DNA-templated transcription initiation"/>
    <property type="evidence" value="ECO:0007669"/>
    <property type="project" value="InterPro"/>
</dbReference>
<dbReference type="Proteomes" id="UP000199494">
    <property type="component" value="Unassembled WGS sequence"/>
</dbReference>
<dbReference type="PANTHER" id="PTHR30603">
    <property type="entry name" value="RNA POLYMERASE SIGMA FACTOR RPO"/>
    <property type="match status" value="1"/>
</dbReference>
<dbReference type="OrthoDB" id="9809557at2"/>
<gene>
    <name evidence="7" type="ORF">SAMN05421630_10688</name>
</gene>
<evidence type="ECO:0000256" key="3">
    <source>
        <dbReference type="ARBA" id="ARBA00023082"/>
    </source>
</evidence>
<name>A0A222W0T5_9PSEU</name>
<dbReference type="SUPFAM" id="SSF88946">
    <property type="entry name" value="Sigma2 domain of RNA polymerase sigma factors"/>
    <property type="match status" value="1"/>
</dbReference>
<dbReference type="PROSITE" id="PS00716">
    <property type="entry name" value="SIGMA70_2"/>
    <property type="match status" value="1"/>
</dbReference>
<dbReference type="Pfam" id="PF04545">
    <property type="entry name" value="Sigma70_r4"/>
    <property type="match status" value="1"/>
</dbReference>
<dbReference type="InterPro" id="IPR009042">
    <property type="entry name" value="RNA_pol_sigma70_r1_2"/>
</dbReference>
<dbReference type="Pfam" id="PF04542">
    <property type="entry name" value="Sigma70_r2"/>
    <property type="match status" value="1"/>
</dbReference>
<dbReference type="Gene3D" id="1.10.10.10">
    <property type="entry name" value="Winged helix-like DNA-binding domain superfamily/Winged helix DNA-binding domain"/>
    <property type="match status" value="2"/>
</dbReference>
<keyword evidence="3 6" id="KW-0731">Sigma factor</keyword>
<dbReference type="InterPro" id="IPR007624">
    <property type="entry name" value="RNA_pol_sigma70_r3"/>
</dbReference>
<evidence type="ECO:0000256" key="1">
    <source>
        <dbReference type="ARBA" id="ARBA00007788"/>
    </source>
</evidence>
<comment type="function">
    <text evidence="6">Sigma factors are initiation factors that promote the attachment of RNA polymerase to specific initiation sites and are then released.</text>
</comment>
<dbReference type="FunFam" id="1.10.601.10:FF:000001">
    <property type="entry name" value="RNA polymerase sigma factor SigA"/>
    <property type="match status" value="1"/>
</dbReference>
<dbReference type="PRINTS" id="PR00046">
    <property type="entry name" value="SIGMA70FCT"/>
</dbReference>
<dbReference type="AlphaFoldDB" id="A0A222W0T5"/>
<dbReference type="SUPFAM" id="SSF88659">
    <property type="entry name" value="Sigma3 and sigma4 domains of RNA polymerase sigma factors"/>
    <property type="match status" value="2"/>
</dbReference>
<dbReference type="RefSeq" id="WP_091805593.1">
    <property type="nucleotide sequence ID" value="NZ_CP016353.1"/>
</dbReference>
<keyword evidence="2 6" id="KW-0805">Transcription regulation</keyword>
<keyword evidence="8" id="KW-1185">Reference proteome</keyword>
<organism evidence="7 8">
    <name type="scientific">Prauserella marina</name>
    <dbReference type="NCBI Taxonomy" id="530584"/>
    <lineage>
        <taxon>Bacteria</taxon>
        <taxon>Bacillati</taxon>
        <taxon>Actinomycetota</taxon>
        <taxon>Actinomycetes</taxon>
        <taxon>Pseudonocardiales</taxon>
        <taxon>Pseudonocardiaceae</taxon>
        <taxon>Prauserella</taxon>
    </lineage>
</organism>
<dbReference type="InterPro" id="IPR013325">
    <property type="entry name" value="RNA_pol_sigma_r2"/>
</dbReference>
<dbReference type="PROSITE" id="PS00715">
    <property type="entry name" value="SIGMA70_1"/>
    <property type="match status" value="1"/>
</dbReference>
<evidence type="ECO:0000256" key="6">
    <source>
        <dbReference type="RuleBase" id="RU362124"/>
    </source>
</evidence>
<evidence type="ECO:0000256" key="5">
    <source>
        <dbReference type="ARBA" id="ARBA00023163"/>
    </source>
</evidence>
<dbReference type="GO" id="GO:0016987">
    <property type="term" value="F:sigma factor activity"/>
    <property type="evidence" value="ECO:0007669"/>
    <property type="project" value="UniProtKB-KW"/>
</dbReference>
<dbReference type="InterPro" id="IPR036388">
    <property type="entry name" value="WH-like_DNA-bd_sf"/>
</dbReference>
<dbReference type="NCBIfam" id="TIGR02937">
    <property type="entry name" value="sigma70-ECF"/>
    <property type="match status" value="1"/>
</dbReference>
<reference evidence="7 8" key="1">
    <citation type="submission" date="2016-10" db="EMBL/GenBank/DDBJ databases">
        <authorList>
            <person name="de Groot N.N."/>
        </authorList>
    </citation>
    <scope>NUCLEOTIDE SEQUENCE [LARGE SCALE GENOMIC DNA]</scope>
    <source>
        <strain evidence="7 8">CGMCC 4.5506</strain>
    </source>
</reference>
<evidence type="ECO:0000313" key="7">
    <source>
        <dbReference type="EMBL" id="SDD13915.1"/>
    </source>
</evidence>
<sequence length="327" mass="36806">MTLALIDTEADENASGADSRAEQGHSTDPVRAYLKTIGRTKLLTAEEEVMLAKRIEAGLYASVLLARDAEGTTQRRADLKIIASEGEAAKDRLLEANLRLVVSIAKRHIGRGLAFLDLIQEGNLGLIHAIEKYDYTPGFKFSTYATWWIRQAISRALTDQARTIRVPSHVSNQISRLSRARRDFVVKHGREPVHEELAKELDVSVFQVVELLGYDQAPLSLDQAMGNDETNPLGNYIAYSGPSVGTEDNVSYRLLRRDIESVLSTLNEREQAVIKLRCGLDDGRQRTLDEISKHFGVSRERIRQIEKRTLAKLRESARHQELKRYVS</sequence>
<evidence type="ECO:0000256" key="2">
    <source>
        <dbReference type="ARBA" id="ARBA00023015"/>
    </source>
</evidence>
<dbReference type="EMBL" id="FMZE01000006">
    <property type="protein sequence ID" value="SDD13915.1"/>
    <property type="molecule type" value="Genomic_DNA"/>
</dbReference>
<evidence type="ECO:0000256" key="4">
    <source>
        <dbReference type="ARBA" id="ARBA00023125"/>
    </source>
</evidence>
<dbReference type="InterPro" id="IPR014284">
    <property type="entry name" value="RNA_pol_sigma-70_dom"/>
</dbReference>
<keyword evidence="5 6" id="KW-0804">Transcription</keyword>
<dbReference type="InterPro" id="IPR007627">
    <property type="entry name" value="RNA_pol_sigma70_r2"/>
</dbReference>
<accession>A0A222W0T5</accession>
<dbReference type="KEGG" id="pmad:BAY61_30100"/>
<dbReference type="STRING" id="530584.SAMN05421630_10688"/>
<dbReference type="PANTHER" id="PTHR30603:SF60">
    <property type="entry name" value="RNA POLYMERASE SIGMA FACTOR RPOD"/>
    <property type="match status" value="1"/>
</dbReference>
<dbReference type="CDD" id="cd06171">
    <property type="entry name" value="Sigma70_r4"/>
    <property type="match status" value="1"/>
</dbReference>
<proteinExistence type="inferred from homology"/>
<dbReference type="InterPro" id="IPR000943">
    <property type="entry name" value="RNA_pol_sigma70"/>
</dbReference>
<dbReference type="Pfam" id="PF00140">
    <property type="entry name" value="Sigma70_r1_2"/>
    <property type="match status" value="1"/>
</dbReference>
<dbReference type="Pfam" id="PF04539">
    <property type="entry name" value="Sigma70_r3"/>
    <property type="match status" value="1"/>
</dbReference>
<comment type="similarity">
    <text evidence="1 6">Belongs to the sigma-70 factor family.</text>
</comment>
<protein>
    <recommendedName>
        <fullName evidence="6">RNA polymerase sigma factor</fullName>
    </recommendedName>
</protein>